<organism evidence="1 2">
    <name type="scientific">Gallibacterium melopsittaci</name>
    <dbReference type="NCBI Taxonomy" id="516063"/>
    <lineage>
        <taxon>Bacteria</taxon>
        <taxon>Pseudomonadati</taxon>
        <taxon>Pseudomonadota</taxon>
        <taxon>Gammaproteobacteria</taxon>
        <taxon>Pasteurellales</taxon>
        <taxon>Pasteurellaceae</taxon>
        <taxon>Gallibacterium</taxon>
    </lineage>
</organism>
<comment type="caution">
    <text evidence="1">The sequence shown here is derived from an EMBL/GenBank/DDBJ whole genome shotgun (WGS) entry which is preliminary data.</text>
</comment>
<sequence length="135" mass="15800">MCERLNKPITKADYFIILFVELIEELIEKKQINIKQLPEGINVLSAIGYYFSVYSEVSALYDLIESLDFIKQIKYNDMFIDISGLVYNSIELCSLSLRLGKSTNSELKPLDYLIWRKENPEVHNNVLDRLSRLFK</sequence>
<name>A0ABV6HYK1_9PAST</name>
<dbReference type="Proteomes" id="UP001589769">
    <property type="component" value="Unassembled WGS sequence"/>
</dbReference>
<protein>
    <submittedName>
        <fullName evidence="1">Uncharacterized protein</fullName>
    </submittedName>
</protein>
<dbReference type="RefSeq" id="WP_382375955.1">
    <property type="nucleotide sequence ID" value="NZ_JBHLWA010000049.1"/>
</dbReference>
<accession>A0ABV6HYK1</accession>
<evidence type="ECO:0000313" key="2">
    <source>
        <dbReference type="Proteomes" id="UP001589769"/>
    </source>
</evidence>
<dbReference type="EMBL" id="JBHLWA010000049">
    <property type="protein sequence ID" value="MFC0323946.1"/>
    <property type="molecule type" value="Genomic_DNA"/>
</dbReference>
<reference evidence="1 2" key="1">
    <citation type="submission" date="2024-09" db="EMBL/GenBank/DDBJ databases">
        <authorList>
            <person name="Sun Q."/>
            <person name="Mori K."/>
        </authorList>
    </citation>
    <scope>NUCLEOTIDE SEQUENCE [LARGE SCALE GENOMIC DNA]</scope>
    <source>
        <strain evidence="1 2">CCM 7538</strain>
    </source>
</reference>
<gene>
    <name evidence="1" type="ORF">ACFFHT_10345</name>
</gene>
<evidence type="ECO:0000313" key="1">
    <source>
        <dbReference type="EMBL" id="MFC0323946.1"/>
    </source>
</evidence>
<proteinExistence type="predicted"/>
<keyword evidence="2" id="KW-1185">Reference proteome</keyword>